<sequence length="183" mass="20407">MTNSTKELPESVTEALSNNGDDDQSSQPDPVTLDLALEDVRRVIEQQHQQSQLLTTKLNILFAVNSGGILTALAISKLILIPSIFSIAEMIGFMITFGLLLSAFLPRQVAVTPNLGNIEVVERYLNLSKTNYQLQMIVNLVETYNVNRQRLDDKSKSLTYAAYSTFTIVVIVTFHVFSLYYGT</sequence>
<feature type="transmembrane region" description="Helical" evidence="2">
    <location>
        <begin position="158"/>
        <end position="181"/>
    </location>
</feature>
<evidence type="ECO:0000256" key="1">
    <source>
        <dbReference type="SAM" id="MobiDB-lite"/>
    </source>
</evidence>
<feature type="transmembrane region" description="Helical" evidence="2">
    <location>
        <begin position="58"/>
        <end position="79"/>
    </location>
</feature>
<evidence type="ECO:0000313" key="3">
    <source>
        <dbReference type="EMBL" id="QDZ40535.1"/>
    </source>
</evidence>
<keyword evidence="4" id="KW-1185">Reference proteome</keyword>
<proteinExistence type="predicted"/>
<keyword evidence="2" id="KW-0472">Membrane</keyword>
<dbReference type="OrthoDB" id="465955at2"/>
<dbReference type="AlphaFoldDB" id="A0A5B8NQQ1"/>
<keyword evidence="2" id="KW-0812">Transmembrane</keyword>
<reference evidence="3" key="1">
    <citation type="submission" date="2019-08" db="EMBL/GenBank/DDBJ databases">
        <title>Carotenoids and Carotenoid Binding Proteins in the Halophilic Cyanobacterium Euhalothece sp. ZM00.</title>
        <authorList>
            <person name="Cho S.M."/>
            <person name="Song J.Y."/>
            <person name="Park Y.-I."/>
        </authorList>
    </citation>
    <scope>NUCLEOTIDE SEQUENCE [LARGE SCALE GENOMIC DNA]</scope>
    <source>
        <strain evidence="3">Z-M001</strain>
    </source>
</reference>
<protein>
    <submittedName>
        <fullName evidence="3">Uncharacterized protein</fullName>
    </submittedName>
</protein>
<dbReference type="Proteomes" id="UP000318453">
    <property type="component" value="Chromosome"/>
</dbReference>
<organism evidence="3 4">
    <name type="scientific">Euhalothece natronophila Z-M001</name>
    <dbReference type="NCBI Taxonomy" id="522448"/>
    <lineage>
        <taxon>Bacteria</taxon>
        <taxon>Bacillati</taxon>
        <taxon>Cyanobacteriota</taxon>
        <taxon>Cyanophyceae</taxon>
        <taxon>Oscillatoriophycideae</taxon>
        <taxon>Chroococcales</taxon>
        <taxon>Halothecacae</taxon>
        <taxon>Halothece cluster</taxon>
        <taxon>Euhalothece</taxon>
    </lineage>
</organism>
<evidence type="ECO:0000256" key="2">
    <source>
        <dbReference type="SAM" id="Phobius"/>
    </source>
</evidence>
<dbReference type="RefSeq" id="WP_146296377.1">
    <property type="nucleotide sequence ID" value="NZ_CP042326.1"/>
</dbReference>
<gene>
    <name evidence="3" type="ORF">FRE64_11570</name>
</gene>
<feature type="compositionally biased region" description="Polar residues" evidence="1">
    <location>
        <begin position="14"/>
        <end position="29"/>
    </location>
</feature>
<feature type="transmembrane region" description="Helical" evidence="2">
    <location>
        <begin position="85"/>
        <end position="105"/>
    </location>
</feature>
<keyword evidence="2" id="KW-1133">Transmembrane helix</keyword>
<name>A0A5B8NQQ1_9CHRO</name>
<accession>A0A5B8NQQ1</accession>
<feature type="region of interest" description="Disordered" evidence="1">
    <location>
        <begin position="1"/>
        <end position="30"/>
    </location>
</feature>
<dbReference type="EMBL" id="CP042326">
    <property type="protein sequence ID" value="QDZ40535.1"/>
    <property type="molecule type" value="Genomic_DNA"/>
</dbReference>
<evidence type="ECO:0000313" key="4">
    <source>
        <dbReference type="Proteomes" id="UP000318453"/>
    </source>
</evidence>
<dbReference type="KEGG" id="enn:FRE64_11570"/>